<evidence type="ECO:0000256" key="1">
    <source>
        <dbReference type="PIRSR" id="PIRSR605502-1"/>
    </source>
</evidence>
<proteinExistence type="predicted"/>
<comment type="cofactor">
    <cofactor evidence="1">
        <name>Mg(2+)</name>
        <dbReference type="ChEBI" id="CHEBI:18420"/>
    </cofactor>
    <text evidence="1">Binds 2 magnesium ions per subunit.</text>
</comment>
<accession>A0ABD3W420</accession>
<dbReference type="AlphaFoldDB" id="A0ABD3W420"/>
<dbReference type="InterPro" id="IPR050792">
    <property type="entry name" value="ADP-ribosylglycohydrolase"/>
</dbReference>
<dbReference type="Gene3D" id="1.10.4080.10">
    <property type="entry name" value="ADP-ribosylation/Crystallin J1"/>
    <property type="match status" value="1"/>
</dbReference>
<feature type="binding site" evidence="1">
    <location>
        <position position="142"/>
    </location>
    <ligand>
        <name>Mg(2+)</name>
        <dbReference type="ChEBI" id="CHEBI:18420"/>
        <label>1</label>
    </ligand>
</feature>
<dbReference type="Pfam" id="PF03747">
    <property type="entry name" value="ADP_ribosyl_GH"/>
    <property type="match status" value="1"/>
</dbReference>
<protein>
    <submittedName>
        <fullName evidence="2">Uncharacterized protein</fullName>
    </submittedName>
</protein>
<keyword evidence="3" id="KW-1185">Reference proteome</keyword>
<keyword evidence="1" id="KW-0479">Metal-binding</keyword>
<dbReference type="SUPFAM" id="SSF101478">
    <property type="entry name" value="ADP-ribosylglycohydrolase"/>
    <property type="match status" value="1"/>
</dbReference>
<dbReference type="Proteomes" id="UP001634394">
    <property type="component" value="Unassembled WGS sequence"/>
</dbReference>
<sequence length="437" mass="50024">MYLPTYILNIYFSTQIYYFELKFHICRMGCGVPISRSRASTEIDGLSELSLSSKHKNDSGTRTSEVQPSHLRHEVPRRSMEGLEEQIKATIYGQCIGDAIGLLTEFMSKTVVRKHYGKLRELEFSHKVSDGHRDRWDVGDWTDDSDHMILIMQSLTDMRGKVSPVDFAKKLYDWSQKGFVELGDRVGMGLGRTTHEILSQRKYVSNPQETAKDIWIKRGRTDAPNGAVMRTSILGIHEWWDVAKVAKNAAVICQASHYDPRCQASAVAVSVAISIMFQKKKQHYDDKARRYDVKRIITDAYSLASKYVDEETVKPELLWYMSCTDIRSLKLDDEDTMGYTFKCLGAGFWALKQNDFRTAIEQLVREGGDADTNCAVAGALLGCKISTRKAFPETWFSDLANRMWLREQIQRYIDIHNRMYCDALNDQGSRHPLGSQY</sequence>
<comment type="caution">
    <text evidence="2">The sequence shown here is derived from an EMBL/GenBank/DDBJ whole genome shotgun (WGS) entry which is preliminary data.</text>
</comment>
<name>A0ABD3W420_SINWO</name>
<feature type="binding site" evidence="1">
    <location>
        <position position="372"/>
    </location>
    <ligand>
        <name>Mg(2+)</name>
        <dbReference type="ChEBI" id="CHEBI:18420"/>
        <label>1</label>
    </ligand>
</feature>
<dbReference type="InterPro" id="IPR036705">
    <property type="entry name" value="Ribosyl_crysJ1_sf"/>
</dbReference>
<dbReference type="InterPro" id="IPR005502">
    <property type="entry name" value="Ribosyl_crysJ1"/>
</dbReference>
<evidence type="ECO:0000313" key="3">
    <source>
        <dbReference type="Proteomes" id="UP001634394"/>
    </source>
</evidence>
<feature type="binding site" evidence="1">
    <location>
        <position position="144"/>
    </location>
    <ligand>
        <name>Mg(2+)</name>
        <dbReference type="ChEBI" id="CHEBI:18420"/>
        <label>1</label>
    </ligand>
</feature>
<feature type="binding site" evidence="1">
    <location>
        <position position="371"/>
    </location>
    <ligand>
        <name>Mg(2+)</name>
        <dbReference type="ChEBI" id="CHEBI:18420"/>
        <label>1</label>
    </ligand>
</feature>
<keyword evidence="1" id="KW-0460">Magnesium</keyword>
<dbReference type="PANTHER" id="PTHR16222:SF40">
    <property type="entry name" value="ADP-RIBOSYLGLYCOHYDROLASE"/>
    <property type="match status" value="1"/>
</dbReference>
<dbReference type="PANTHER" id="PTHR16222">
    <property type="entry name" value="ADP-RIBOSYLGLYCOHYDROLASE"/>
    <property type="match status" value="1"/>
</dbReference>
<gene>
    <name evidence="2" type="ORF">ACJMK2_041375</name>
</gene>
<dbReference type="EMBL" id="JBJQND010000008">
    <property type="protein sequence ID" value="KAL3868574.1"/>
    <property type="molecule type" value="Genomic_DNA"/>
</dbReference>
<evidence type="ECO:0000313" key="2">
    <source>
        <dbReference type="EMBL" id="KAL3868574.1"/>
    </source>
</evidence>
<reference evidence="2 3" key="1">
    <citation type="submission" date="2024-11" db="EMBL/GenBank/DDBJ databases">
        <title>Chromosome-level genome assembly of the freshwater bivalve Anodonta woodiana.</title>
        <authorList>
            <person name="Chen X."/>
        </authorList>
    </citation>
    <scope>NUCLEOTIDE SEQUENCE [LARGE SCALE GENOMIC DNA]</scope>
    <source>
        <strain evidence="2">MN2024</strain>
        <tissue evidence="2">Gills</tissue>
    </source>
</reference>
<feature type="binding site" evidence="1">
    <location>
        <position position="143"/>
    </location>
    <ligand>
        <name>Mg(2+)</name>
        <dbReference type="ChEBI" id="CHEBI:18420"/>
        <label>1</label>
    </ligand>
</feature>
<feature type="binding site" evidence="1">
    <location>
        <position position="369"/>
    </location>
    <ligand>
        <name>Mg(2+)</name>
        <dbReference type="ChEBI" id="CHEBI:18420"/>
        <label>1</label>
    </ligand>
</feature>
<organism evidence="2 3">
    <name type="scientific">Sinanodonta woodiana</name>
    <name type="common">Chinese pond mussel</name>
    <name type="synonym">Anodonta woodiana</name>
    <dbReference type="NCBI Taxonomy" id="1069815"/>
    <lineage>
        <taxon>Eukaryota</taxon>
        <taxon>Metazoa</taxon>
        <taxon>Spiralia</taxon>
        <taxon>Lophotrochozoa</taxon>
        <taxon>Mollusca</taxon>
        <taxon>Bivalvia</taxon>
        <taxon>Autobranchia</taxon>
        <taxon>Heteroconchia</taxon>
        <taxon>Palaeoheterodonta</taxon>
        <taxon>Unionida</taxon>
        <taxon>Unionoidea</taxon>
        <taxon>Unionidae</taxon>
        <taxon>Unioninae</taxon>
        <taxon>Sinanodonta</taxon>
    </lineage>
</organism>